<dbReference type="AlphaFoldDB" id="A0A3A5MSM2"/>
<dbReference type="Proteomes" id="UP000272015">
    <property type="component" value="Unassembled WGS sequence"/>
</dbReference>
<dbReference type="OrthoDB" id="4892048at2"/>
<sequence>MNKAAALRTMQTRLLAAQTDAGGAEWTAVSRDAFVARLASITPEVDLLIRGLDAQADALGRYSVEVEQINDLAVAYERARVDAHTDLRR</sequence>
<keyword evidence="2" id="KW-1185">Reference proteome</keyword>
<name>A0A3A5MSM2_9MICO</name>
<protein>
    <submittedName>
        <fullName evidence="1">Uncharacterized protein</fullName>
    </submittedName>
</protein>
<dbReference type="RefSeq" id="WP_119971376.1">
    <property type="nucleotide sequence ID" value="NZ_JBHSQA010000004.1"/>
</dbReference>
<accession>A0A3A5MSM2</accession>
<evidence type="ECO:0000313" key="2">
    <source>
        <dbReference type="Proteomes" id="UP000272015"/>
    </source>
</evidence>
<reference evidence="1 2" key="1">
    <citation type="submission" date="2018-09" db="EMBL/GenBank/DDBJ databases">
        <title>Novel species of Cryobacterium.</title>
        <authorList>
            <person name="Liu Q."/>
            <person name="Xin Y.-H."/>
        </authorList>
    </citation>
    <scope>NUCLEOTIDE SEQUENCE [LARGE SCALE GENOMIC DNA]</scope>
    <source>
        <strain evidence="1 2">Hh39</strain>
    </source>
</reference>
<dbReference type="EMBL" id="QZVS01000055">
    <property type="protein sequence ID" value="RJT90849.1"/>
    <property type="molecule type" value="Genomic_DNA"/>
</dbReference>
<comment type="caution">
    <text evidence="1">The sequence shown here is derived from an EMBL/GenBank/DDBJ whole genome shotgun (WGS) entry which is preliminary data.</text>
</comment>
<proteinExistence type="predicted"/>
<gene>
    <name evidence="1" type="ORF">D6T64_02995</name>
</gene>
<organism evidence="1 2">
    <name type="scientific">Cryobacterium melibiosiphilum</name>
    <dbReference type="NCBI Taxonomy" id="995039"/>
    <lineage>
        <taxon>Bacteria</taxon>
        <taxon>Bacillati</taxon>
        <taxon>Actinomycetota</taxon>
        <taxon>Actinomycetes</taxon>
        <taxon>Micrococcales</taxon>
        <taxon>Microbacteriaceae</taxon>
        <taxon>Cryobacterium</taxon>
    </lineage>
</organism>
<evidence type="ECO:0000313" key="1">
    <source>
        <dbReference type="EMBL" id="RJT90849.1"/>
    </source>
</evidence>